<evidence type="ECO:0000313" key="8">
    <source>
        <dbReference type="Ensembl" id="ENSELUP00000026684.3"/>
    </source>
</evidence>
<evidence type="ECO:0000256" key="1">
    <source>
        <dbReference type="ARBA" id="ARBA00004613"/>
    </source>
</evidence>
<reference evidence="8" key="3">
    <citation type="submission" date="2025-08" db="UniProtKB">
        <authorList>
            <consortium name="Ensembl"/>
        </authorList>
    </citation>
    <scope>IDENTIFICATION</scope>
</reference>
<keyword evidence="9" id="KW-1185">Reference proteome</keyword>
<dbReference type="GO" id="GO:0001887">
    <property type="term" value="P:selenium compound metabolic process"/>
    <property type="evidence" value="ECO:0007669"/>
    <property type="project" value="TreeGrafter"/>
</dbReference>
<name>A0A3P8ZCY3_ESOLU</name>
<keyword evidence="3" id="KW-0732">Signal</keyword>
<dbReference type="GO" id="GO:0008430">
    <property type="term" value="F:selenium binding"/>
    <property type="evidence" value="ECO:0007669"/>
    <property type="project" value="InterPro"/>
</dbReference>
<comment type="subcellular location">
    <subcellularLocation>
        <location evidence="1">Secreted</location>
    </subcellularLocation>
</comment>
<feature type="compositionally biased region" description="Basic residues" evidence="6">
    <location>
        <begin position="107"/>
        <end position="119"/>
    </location>
</feature>
<accession>A0A3P8ZCY3</accession>
<feature type="region of interest" description="Disordered" evidence="6">
    <location>
        <begin position="97"/>
        <end position="150"/>
    </location>
</feature>
<evidence type="ECO:0000256" key="5">
    <source>
        <dbReference type="ARBA" id="ARBA00023180"/>
    </source>
</evidence>
<organism evidence="8 9">
    <name type="scientific">Esox lucius</name>
    <name type="common">Northern pike</name>
    <dbReference type="NCBI Taxonomy" id="8010"/>
    <lineage>
        <taxon>Eukaryota</taxon>
        <taxon>Metazoa</taxon>
        <taxon>Chordata</taxon>
        <taxon>Craniata</taxon>
        <taxon>Vertebrata</taxon>
        <taxon>Euteleostomi</taxon>
        <taxon>Actinopterygii</taxon>
        <taxon>Neopterygii</taxon>
        <taxon>Teleostei</taxon>
        <taxon>Protacanthopterygii</taxon>
        <taxon>Esociformes</taxon>
        <taxon>Esocidae</taxon>
        <taxon>Esox</taxon>
    </lineage>
</organism>
<feature type="compositionally biased region" description="Basic and acidic residues" evidence="6">
    <location>
        <begin position="120"/>
        <end position="150"/>
    </location>
</feature>
<dbReference type="Pfam" id="PF04592">
    <property type="entry name" value="SelP_N"/>
    <property type="match status" value="1"/>
</dbReference>
<feature type="domain" description="Selenoprotein P N-terminal" evidence="7">
    <location>
        <begin position="1"/>
        <end position="153"/>
    </location>
</feature>
<evidence type="ECO:0000313" key="9">
    <source>
        <dbReference type="Proteomes" id="UP000265140"/>
    </source>
</evidence>
<evidence type="ECO:0000256" key="2">
    <source>
        <dbReference type="ARBA" id="ARBA00022525"/>
    </source>
</evidence>
<dbReference type="Bgee" id="ENSELUG00000002654">
    <property type="expression patterns" value="Expressed in mesonephros and 15 other cell types or tissues"/>
</dbReference>
<dbReference type="Proteomes" id="UP000265140">
    <property type="component" value="Chromosome 13"/>
</dbReference>
<reference evidence="8" key="4">
    <citation type="submission" date="2025-09" db="UniProtKB">
        <authorList>
            <consortium name="Ensembl"/>
        </authorList>
    </citation>
    <scope>IDENTIFICATION</scope>
</reference>
<dbReference type="STRING" id="8010.ENSELUP00000026684"/>
<evidence type="ECO:0000256" key="4">
    <source>
        <dbReference type="ARBA" id="ARBA00022933"/>
    </source>
</evidence>
<dbReference type="InParanoid" id="A0A3P8ZCY3"/>
<evidence type="ECO:0000256" key="6">
    <source>
        <dbReference type="SAM" id="MobiDB-lite"/>
    </source>
</evidence>
<dbReference type="PANTHER" id="PTHR10105">
    <property type="entry name" value="SELENOPROTEIN P"/>
    <property type="match status" value="1"/>
</dbReference>
<proteinExistence type="predicted"/>
<dbReference type="GeneTree" id="ENSGT00510000049326"/>
<dbReference type="Ensembl" id="ENSELUT00000017896.3">
    <property type="protein sequence ID" value="ENSELUP00000026684.3"/>
    <property type="gene ID" value="ENSELUG00000002654.3"/>
</dbReference>
<dbReference type="PANTHER" id="PTHR10105:SF3">
    <property type="entry name" value="SELENOPROTEIN P"/>
    <property type="match status" value="1"/>
</dbReference>
<evidence type="ECO:0000259" key="7">
    <source>
        <dbReference type="Pfam" id="PF04592"/>
    </source>
</evidence>
<sequence length="183" mass="21149">MVVNHQGEKAQRLHKLLKQKLSEKITLYKQEPEQVDVWQSLAGQKDDFLIYDRCGRLTYHISLPYSIMSIPYVENAIKETYCARICGNCKHEVGTHSNSVEPTHDGHQHHRHHHHHHHDDKHGDHGDREVGRGHGAEQQRHHKHVGEGHRHVQDQLHVSQDHVGQTAVQLGQETNEGQVMQRP</sequence>
<keyword evidence="2" id="KW-0964">Secreted</keyword>
<keyword evidence="5" id="KW-0325">Glycoprotein</keyword>
<dbReference type="OMA" id="ARISECN"/>
<gene>
    <name evidence="8" type="primary">SDF2L1</name>
</gene>
<evidence type="ECO:0000256" key="3">
    <source>
        <dbReference type="ARBA" id="ARBA00022729"/>
    </source>
</evidence>
<reference evidence="9" key="1">
    <citation type="journal article" date="2014" name="PLoS ONE">
        <title>The genome and linkage map of the northern pike (Esox lucius): conserved synteny revealed between the salmonid sister group and the Neoteleostei.</title>
        <authorList>
            <person name="Rondeau E.B."/>
            <person name="Minkley D.R."/>
            <person name="Leong J.S."/>
            <person name="Messmer A.M."/>
            <person name="Jantzen J.R."/>
            <person name="von Schalburg K.R."/>
            <person name="Lemon C."/>
            <person name="Bird N.H."/>
            <person name="Koop B.F."/>
        </authorList>
    </citation>
    <scope>NUCLEOTIDE SEQUENCE</scope>
</reference>
<dbReference type="InterPro" id="IPR007671">
    <property type="entry name" value="Selenoprotein-P_N"/>
</dbReference>
<dbReference type="GO" id="GO:0005576">
    <property type="term" value="C:extracellular region"/>
    <property type="evidence" value="ECO:0007669"/>
    <property type="project" value="UniProtKB-SubCell"/>
</dbReference>
<reference evidence="8" key="2">
    <citation type="submission" date="2020-02" db="EMBL/GenBank/DDBJ databases">
        <title>Esox lucius (northern pike) genome, fEsoLuc1, primary haplotype.</title>
        <authorList>
            <person name="Myers G."/>
            <person name="Karagic N."/>
            <person name="Meyer A."/>
            <person name="Pippel M."/>
            <person name="Reichard M."/>
            <person name="Winkler S."/>
            <person name="Tracey A."/>
            <person name="Sims Y."/>
            <person name="Howe K."/>
            <person name="Rhie A."/>
            <person name="Formenti G."/>
            <person name="Durbin R."/>
            <person name="Fedrigo O."/>
            <person name="Jarvis E.D."/>
        </authorList>
    </citation>
    <scope>NUCLEOTIDE SEQUENCE [LARGE SCALE GENOMIC DNA]</scope>
</reference>
<protein>
    <recommendedName>
        <fullName evidence="7">Selenoprotein P N-terminal domain-containing protein</fullName>
    </recommendedName>
</protein>
<dbReference type="InterPro" id="IPR037941">
    <property type="entry name" value="SeP"/>
</dbReference>
<keyword evidence="4" id="KW-0712">Selenocysteine</keyword>
<dbReference type="AlphaFoldDB" id="A0A3P8ZCY3"/>